<feature type="region of interest" description="Disordered" evidence="2">
    <location>
        <begin position="376"/>
        <end position="397"/>
    </location>
</feature>
<dbReference type="CDD" id="cd00590">
    <property type="entry name" value="RRM_SF"/>
    <property type="match status" value="1"/>
</dbReference>
<proteinExistence type="inferred from homology"/>
<feature type="compositionally biased region" description="Low complexity" evidence="2">
    <location>
        <begin position="734"/>
        <end position="748"/>
    </location>
</feature>
<feature type="compositionally biased region" description="Basic and acidic residues" evidence="2">
    <location>
        <begin position="379"/>
        <end position="397"/>
    </location>
</feature>
<dbReference type="NCBIfam" id="TIGR00231">
    <property type="entry name" value="small_GTP"/>
    <property type="match status" value="1"/>
</dbReference>
<dbReference type="InterPro" id="IPR001806">
    <property type="entry name" value="Small_GTPase"/>
</dbReference>
<dbReference type="Gene3D" id="3.30.70.330">
    <property type="match status" value="1"/>
</dbReference>
<comment type="caution">
    <text evidence="3">The sequence shown here is derived from an EMBL/GenBank/DDBJ whole genome shotgun (WGS) entry which is preliminary data.</text>
</comment>
<dbReference type="InterPro" id="IPR005225">
    <property type="entry name" value="Small_GTP-bd"/>
</dbReference>
<accession>A0ABP0IZ65</accession>
<dbReference type="PRINTS" id="PR00449">
    <property type="entry name" value="RASTRNSFRMNG"/>
</dbReference>
<dbReference type="InterPro" id="IPR012677">
    <property type="entry name" value="Nucleotide-bd_a/b_plait_sf"/>
</dbReference>
<feature type="compositionally biased region" description="Basic and acidic residues" evidence="2">
    <location>
        <begin position="750"/>
        <end position="759"/>
    </location>
</feature>
<gene>
    <name evidence="3" type="ORF">CCMP2556_LOCUS8818</name>
</gene>
<dbReference type="Proteomes" id="UP001642484">
    <property type="component" value="Unassembled WGS sequence"/>
</dbReference>
<dbReference type="SMART" id="SM00175">
    <property type="entry name" value="RAB"/>
    <property type="match status" value="1"/>
</dbReference>
<evidence type="ECO:0000256" key="1">
    <source>
        <dbReference type="ARBA" id="ARBA00006270"/>
    </source>
</evidence>
<protein>
    <submittedName>
        <fullName evidence="3">Uncharacterized protein</fullName>
    </submittedName>
</protein>
<comment type="similarity">
    <text evidence="1">Belongs to the small GTPase superfamily. Rab family.</text>
</comment>
<dbReference type="InterPro" id="IPR050209">
    <property type="entry name" value="Rab_GTPases_membrane_traffic"/>
</dbReference>
<evidence type="ECO:0000256" key="2">
    <source>
        <dbReference type="SAM" id="MobiDB-lite"/>
    </source>
</evidence>
<dbReference type="SMART" id="SM00173">
    <property type="entry name" value="RAS"/>
    <property type="match status" value="1"/>
</dbReference>
<sequence>MESEKDKYDYLFKFIIIGDAGAGKSCLLHQFIDNKFKKGSSHTIGVEFGSKVITVGGRNIKLQIWDTAGQERYRSVTRSYYRGAAGALIVYDITNRDSYNHLVNWLADARTLARADISIITVGNKVDLKEKREVTFLEASRCAQENGADLFRDELIFHIAGTESLHVAGEVCSVAGPALTACPHRSDADLNPPARLIDFGFGFRGAASETKHRVQSWGVGGFRTEQGHGESCRVAELAVLLLPTQGRGNSEKLQISTGGLKLKMKMRSSAQAPDRQARGASEGPPGLGGWFYAICLVYNWPIGVDKMPHCPMSSVSKISKVSMVTSDHSGLLVTGHGVALANCVVEQDCAYWEIRVLEPGTSSRAFCGVALELNGQRPGPDDGGGRESEVVGDRWEGDGPVMDRLAAAWDEGGSDSVTVKDDIIGVAFGQGAIPNLRFFRNGKEIPGTEVLRIRGEVELRGGLAQDVPRAAPQTPPELGQIMVTSAPRTPPDGSNDGVAAQLPLAAPQTPAELGQIMVTSAPRTPTVAPDSAESVAAGSVAPPQPVMPPQVVVPLSPVVEQFLQEHPLTWAFLSQHPSMLQNLTEQNVRYLTRQVRQALDSEEAPTPCWLVKISEVSKDLQSGDLLELLKGGDLVLPTQVEFPRQRPEEASAGRSGFLQFPSKDSAAKAMEKLNQQLVKGQRLTAELVQGPLKRVQWMPSGELTQVTLFSAEESVDLFRRRRELQNFRRLRRTAAPAAASASAASSAAQDMERRESEAV</sequence>
<organism evidence="3 4">
    <name type="scientific">Durusdinium trenchii</name>
    <dbReference type="NCBI Taxonomy" id="1381693"/>
    <lineage>
        <taxon>Eukaryota</taxon>
        <taxon>Sar</taxon>
        <taxon>Alveolata</taxon>
        <taxon>Dinophyceae</taxon>
        <taxon>Suessiales</taxon>
        <taxon>Symbiodiniaceae</taxon>
        <taxon>Durusdinium</taxon>
    </lineage>
</organism>
<dbReference type="InterPro" id="IPR035979">
    <property type="entry name" value="RBD_domain_sf"/>
</dbReference>
<dbReference type="EMBL" id="CAXAMN010004036">
    <property type="protein sequence ID" value="CAK9007391.1"/>
    <property type="molecule type" value="Genomic_DNA"/>
</dbReference>
<dbReference type="Gene3D" id="3.40.50.300">
    <property type="entry name" value="P-loop containing nucleotide triphosphate hydrolases"/>
    <property type="match status" value="1"/>
</dbReference>
<dbReference type="SMART" id="SM00174">
    <property type="entry name" value="RHO"/>
    <property type="match status" value="1"/>
</dbReference>
<dbReference type="PANTHER" id="PTHR47979">
    <property type="entry name" value="DRAB11-RELATED"/>
    <property type="match status" value="1"/>
</dbReference>
<name>A0ABP0IZ65_9DINO</name>
<dbReference type="SUPFAM" id="SSF52540">
    <property type="entry name" value="P-loop containing nucleoside triphosphate hydrolases"/>
    <property type="match status" value="1"/>
</dbReference>
<evidence type="ECO:0000313" key="3">
    <source>
        <dbReference type="EMBL" id="CAK9007391.1"/>
    </source>
</evidence>
<dbReference type="PROSITE" id="PS51419">
    <property type="entry name" value="RAB"/>
    <property type="match status" value="1"/>
</dbReference>
<evidence type="ECO:0000313" key="4">
    <source>
        <dbReference type="Proteomes" id="UP001642484"/>
    </source>
</evidence>
<dbReference type="PROSITE" id="PS51421">
    <property type="entry name" value="RAS"/>
    <property type="match status" value="1"/>
</dbReference>
<dbReference type="SUPFAM" id="SSF54928">
    <property type="entry name" value="RNA-binding domain, RBD"/>
    <property type="match status" value="1"/>
</dbReference>
<dbReference type="SMART" id="SM00176">
    <property type="entry name" value="RAN"/>
    <property type="match status" value="1"/>
</dbReference>
<reference evidence="3 4" key="1">
    <citation type="submission" date="2024-02" db="EMBL/GenBank/DDBJ databases">
        <authorList>
            <person name="Chen Y."/>
            <person name="Shah S."/>
            <person name="Dougan E. K."/>
            <person name="Thang M."/>
            <person name="Chan C."/>
        </authorList>
    </citation>
    <scope>NUCLEOTIDE SEQUENCE [LARGE SCALE GENOMIC DNA]</scope>
</reference>
<feature type="region of interest" description="Disordered" evidence="2">
    <location>
        <begin position="732"/>
        <end position="759"/>
    </location>
</feature>
<dbReference type="Pfam" id="PF00071">
    <property type="entry name" value="Ras"/>
    <property type="match status" value="1"/>
</dbReference>
<dbReference type="InterPro" id="IPR027417">
    <property type="entry name" value="P-loop_NTPase"/>
</dbReference>
<keyword evidence="4" id="KW-1185">Reference proteome</keyword>